<gene>
    <name evidence="1" type="ORF">GCM10008938_13860</name>
</gene>
<keyword evidence="2" id="KW-1185">Reference proteome</keyword>
<organism evidence="1 2">
    <name type="scientific">Deinococcus roseus</name>
    <dbReference type="NCBI Taxonomy" id="392414"/>
    <lineage>
        <taxon>Bacteria</taxon>
        <taxon>Thermotogati</taxon>
        <taxon>Deinococcota</taxon>
        <taxon>Deinococci</taxon>
        <taxon>Deinococcales</taxon>
        <taxon>Deinococcaceae</taxon>
        <taxon>Deinococcus</taxon>
    </lineage>
</organism>
<dbReference type="EMBL" id="BMOD01000003">
    <property type="protein sequence ID" value="GGJ28986.1"/>
    <property type="molecule type" value="Genomic_DNA"/>
</dbReference>
<evidence type="ECO:0000313" key="1">
    <source>
        <dbReference type="EMBL" id="GGJ28986.1"/>
    </source>
</evidence>
<protein>
    <submittedName>
        <fullName evidence="1">Uncharacterized protein</fullName>
    </submittedName>
</protein>
<comment type="caution">
    <text evidence="1">The sequence shown here is derived from an EMBL/GenBank/DDBJ whole genome shotgun (WGS) entry which is preliminary data.</text>
</comment>
<proteinExistence type="predicted"/>
<name>A0ABQ2D0X8_9DEIO</name>
<evidence type="ECO:0000313" key="2">
    <source>
        <dbReference type="Proteomes" id="UP000632222"/>
    </source>
</evidence>
<reference evidence="2" key="1">
    <citation type="journal article" date="2019" name="Int. J. Syst. Evol. Microbiol.">
        <title>The Global Catalogue of Microorganisms (GCM) 10K type strain sequencing project: providing services to taxonomists for standard genome sequencing and annotation.</title>
        <authorList>
            <consortium name="The Broad Institute Genomics Platform"/>
            <consortium name="The Broad Institute Genome Sequencing Center for Infectious Disease"/>
            <person name="Wu L."/>
            <person name="Ma J."/>
        </authorList>
    </citation>
    <scope>NUCLEOTIDE SEQUENCE [LARGE SCALE GENOMIC DNA]</scope>
    <source>
        <strain evidence="2">JCM 14370</strain>
    </source>
</reference>
<dbReference type="RefSeq" id="WP_189001738.1">
    <property type="nucleotide sequence ID" value="NZ_BMOD01000003.1"/>
</dbReference>
<dbReference type="Proteomes" id="UP000632222">
    <property type="component" value="Unassembled WGS sequence"/>
</dbReference>
<sequence length="135" mass="15447">MSLALFIVPEKPLSIDPFVNGKAMAHVMDELDRLSEAAQVPVLLTFLDVSEMLEEFSDEDPEEFEEAPENPDAVWFDPAQGLQTVQSLVNTLQNQPELDFEEFRRQDVLDDLQELQKVLEVCLKENVRFHLALDC</sequence>
<accession>A0ABQ2D0X8</accession>